<protein>
    <recommendedName>
        <fullName evidence="3">Protein E6 homolog</fullName>
    </recommendedName>
</protein>
<dbReference type="InterPro" id="IPR006749">
    <property type="entry name" value="Pox_E6"/>
</dbReference>
<sequence length="566" mass="65633">MDFIRRKYLIYTVDNNLDFLRSDVVSKVNNFTLNHVLALKYLIVNFPRAVLTRDVFESVNFFVFLHMVRCPEVYEAVLKSAFDAPTLYVRALVRNYQVFADAVRRYKDTCKELLEDRRFVEVAGYSAELADVVGVNYDVSLNPLFVRGEPVRDMELIFTKMFRPGEFPAVKKLAVLRLLIWAYLCKQDTGLEFADDDAQDIYTLFQKTGPVVHSAMTEKFRQFMFPGDRTSYWVWLRERIANDADILKGRPARSMHERLLSYVYSEVKQGRANRNMLKLAYAFETDPEIRAMLLEIIYGVPGDILGIIDAENEEWKRYFVSMYRDKFVDGTTFASERTFRDDLFRVVAAIDPDFFDGDRVTALFNAAPETVKRFDEMPMNSTFVSRMVYGSADVDLAAAEREYTCQIYHEDTLYHIREYNTYLFLNEEDPLVLDAGVLVRLSYVPAARRLGLFSKSVLRYYLDGKLASMGIVLADYRKDIVVSMLSHLRCVEDVSAFVRYAAARDPGIVPALIRTIIANFNVTVIVLFQRFLQDHMDRVEDFFDRSSHLTAADKRYLRQLIAHGRS</sequence>
<evidence type="ECO:0000313" key="4">
    <source>
        <dbReference type="EMBL" id="CCD83212.1"/>
    </source>
</evidence>
<organism evidence="4 5">
    <name type="scientific">Squirrelpox virus</name>
    <dbReference type="NCBI Taxonomy" id="240426"/>
    <lineage>
        <taxon>Viruses</taxon>
        <taxon>Varidnaviria</taxon>
        <taxon>Bamfordvirae</taxon>
        <taxon>Nucleocytoviricota</taxon>
        <taxon>Pokkesviricetes</taxon>
        <taxon>Chitovirales</taxon>
        <taxon>Poxviridae</taxon>
        <taxon>Chordopoxvirinae</taxon>
        <taxon>Sciuripoxvirus</taxon>
        <taxon>Sciuripoxvirus squirrelpox</taxon>
    </lineage>
</organism>
<evidence type="ECO:0000256" key="3">
    <source>
        <dbReference type="PIRNR" id="PIRNR015629"/>
    </source>
</evidence>
<keyword evidence="5" id="KW-1185">Reference proteome</keyword>
<comment type="subcellular location">
    <subcellularLocation>
        <location evidence="1 3">Virion</location>
    </subcellularLocation>
</comment>
<gene>
    <name evidence="4" type="primary">E6R</name>
    <name evidence="4" type="ORF">SQPV_0290</name>
</gene>
<dbReference type="Proteomes" id="UP000144311">
    <property type="component" value="Segment"/>
</dbReference>
<name>U3UB93_9POXV</name>
<dbReference type="GO" id="GO:0044423">
    <property type="term" value="C:virion component"/>
    <property type="evidence" value="ECO:0007669"/>
    <property type="project" value="UniProtKB-UniRule"/>
</dbReference>
<dbReference type="GeneID" id="18158366"/>
<evidence type="ECO:0000256" key="1">
    <source>
        <dbReference type="ARBA" id="ARBA00004328"/>
    </source>
</evidence>
<dbReference type="KEGG" id="vg:18158366"/>
<dbReference type="EMBL" id="HE601899">
    <property type="protein sequence ID" value="CCD83212.1"/>
    <property type="molecule type" value="Genomic_DNA"/>
</dbReference>
<dbReference type="PIRSF" id="PIRSF015629">
    <property type="entry name" value="VAC_E6R"/>
    <property type="match status" value="1"/>
</dbReference>
<proteinExistence type="predicted"/>
<dbReference type="OrthoDB" id="2178at10239"/>
<evidence type="ECO:0000313" key="5">
    <source>
        <dbReference type="Proteomes" id="UP000144311"/>
    </source>
</evidence>
<dbReference type="RefSeq" id="YP_008658454.1">
    <property type="nucleotide sequence ID" value="NC_022563.1"/>
</dbReference>
<accession>U3UB93</accession>
<evidence type="ECO:0000256" key="2">
    <source>
        <dbReference type="ARBA" id="ARBA00022844"/>
    </source>
</evidence>
<keyword evidence="2 3" id="KW-0946">Virion</keyword>
<reference evidence="4 5" key="1">
    <citation type="submission" date="2011-10" db="EMBL/GenBank/DDBJ databases">
        <authorList>
            <person name="Darby A."/>
        </authorList>
    </citation>
    <scope>NUCLEOTIDE SEQUENCE [LARGE SCALE GENOMIC DNA]</scope>
    <source>
        <strain evidence="4">Red squirrel UK</strain>
    </source>
</reference>
<reference evidence="4 5" key="2">
    <citation type="submission" date="2013-10" db="EMBL/GenBank/DDBJ databases">
        <title>The genome of epidemic Squirrel Poxvirus reveals novel virulence genes.</title>
        <authorList>
            <person name="Darby A.C."/>
            <person name="McInnes C.J."/>
            <person name="Kjaer K.H."/>
            <person name="Wood A.R."/>
            <person name="Hughes M."/>
            <person name="Martensen P.M."/>
            <person name="Radford A.D."/>
            <person name="Hall N."/>
            <person name="Chantrey J."/>
        </authorList>
    </citation>
    <scope>NUCLEOTIDE SEQUENCE [LARGE SCALE GENOMIC DNA]</scope>
    <source>
        <strain evidence="4">Red squirrel UK</strain>
    </source>
</reference>
<dbReference type="Pfam" id="PF04656">
    <property type="entry name" value="Pox_E6"/>
    <property type="match status" value="1"/>
</dbReference>